<evidence type="ECO:0000313" key="1">
    <source>
        <dbReference type="EMBL" id="KAJ6639429.1"/>
    </source>
</evidence>
<sequence>MLTYPIHCQYSKLALLLKIVKCQVSGNNTSSCEEYLKDLSINEVYHGGKTLNIVESREVVAPSLQCINEQSNSSKFQNELSDKTIEAKQETNESFLLPPLKNERDYLRLLRLFQNIWTTKTSANFNLLVLLYLKHSNFVQAPKEIFCCPEKFCLGVFYTVIYSPTTRYSRDRTRYLPAVKLKKRTSSSTAMTTSVFYKSETKCLQLVDFVVDHRSECFQKCAEQFIQKCIRDLVWVSPILTSSIQNLNTPPQKYISCGLMHGEIRFEYFKSKTDSPKTAFEYTFKYTAQYAFEGAPYTFGYTLSTLLSSLLEAVSFYATFVLDIQYTLLMYVFLKGECRQEMNTLSIMERKHCTSNVELSFDIYSKIFHYILLEKFTFKNRTQNRTQPN</sequence>
<dbReference type="EMBL" id="WJQU01000003">
    <property type="protein sequence ID" value="KAJ6639429.1"/>
    <property type="molecule type" value="Genomic_DNA"/>
</dbReference>
<proteinExistence type="predicted"/>
<accession>A0A9Q0MY88</accession>
<protein>
    <submittedName>
        <fullName evidence="1">Uncharacterized protein</fullName>
    </submittedName>
</protein>
<keyword evidence="2" id="KW-1185">Reference proteome</keyword>
<name>A0A9Q0MY88_9DIPT</name>
<evidence type="ECO:0000313" key="2">
    <source>
        <dbReference type="Proteomes" id="UP001151699"/>
    </source>
</evidence>
<gene>
    <name evidence="1" type="ORF">Bhyg_12174</name>
</gene>
<dbReference type="Proteomes" id="UP001151699">
    <property type="component" value="Chromosome X"/>
</dbReference>
<comment type="caution">
    <text evidence="1">The sequence shown here is derived from an EMBL/GenBank/DDBJ whole genome shotgun (WGS) entry which is preliminary data.</text>
</comment>
<organism evidence="1 2">
    <name type="scientific">Pseudolycoriella hygida</name>
    <dbReference type="NCBI Taxonomy" id="35572"/>
    <lineage>
        <taxon>Eukaryota</taxon>
        <taxon>Metazoa</taxon>
        <taxon>Ecdysozoa</taxon>
        <taxon>Arthropoda</taxon>
        <taxon>Hexapoda</taxon>
        <taxon>Insecta</taxon>
        <taxon>Pterygota</taxon>
        <taxon>Neoptera</taxon>
        <taxon>Endopterygota</taxon>
        <taxon>Diptera</taxon>
        <taxon>Nematocera</taxon>
        <taxon>Sciaroidea</taxon>
        <taxon>Sciaridae</taxon>
        <taxon>Pseudolycoriella</taxon>
    </lineage>
</organism>
<dbReference type="AlphaFoldDB" id="A0A9Q0MY88"/>
<reference evidence="1" key="1">
    <citation type="submission" date="2022-07" db="EMBL/GenBank/DDBJ databases">
        <authorList>
            <person name="Trinca V."/>
            <person name="Uliana J.V.C."/>
            <person name="Torres T.T."/>
            <person name="Ward R.J."/>
            <person name="Monesi N."/>
        </authorList>
    </citation>
    <scope>NUCLEOTIDE SEQUENCE</scope>
    <source>
        <strain evidence="1">HSMRA1968</strain>
        <tissue evidence="1">Whole embryos</tissue>
    </source>
</reference>